<keyword evidence="1" id="KW-1133">Transmembrane helix</keyword>
<dbReference type="Proteomes" id="UP000317355">
    <property type="component" value="Unassembled WGS sequence"/>
</dbReference>
<proteinExistence type="predicted"/>
<comment type="caution">
    <text evidence="2">The sequence shown here is derived from an EMBL/GenBank/DDBJ whole genome shotgun (WGS) entry which is preliminary data.</text>
</comment>
<gene>
    <name evidence="2" type="ORF">FHK82_04660</name>
</gene>
<keyword evidence="1" id="KW-0812">Transmembrane</keyword>
<evidence type="ECO:0000313" key="3">
    <source>
        <dbReference type="Proteomes" id="UP000317355"/>
    </source>
</evidence>
<feature type="transmembrane region" description="Helical" evidence="1">
    <location>
        <begin position="75"/>
        <end position="97"/>
    </location>
</feature>
<dbReference type="AlphaFoldDB" id="A0A558DAJ1"/>
<reference evidence="2 3" key="1">
    <citation type="submission" date="2019-07" db="EMBL/GenBank/DDBJ databases">
        <title>The pathways for chlorine oxyanion respiration interact through the shared metabolite chlorate.</title>
        <authorList>
            <person name="Barnum T.P."/>
            <person name="Cheng Y."/>
            <person name="Hill K.A."/>
            <person name="Lucas L.N."/>
            <person name="Carlson H.K."/>
            <person name="Coates J.D."/>
        </authorList>
    </citation>
    <scope>NUCLEOTIDE SEQUENCE [LARGE SCALE GENOMIC DNA]</scope>
    <source>
        <strain evidence="2">BK-3</strain>
    </source>
</reference>
<protein>
    <submittedName>
        <fullName evidence="2">Uncharacterized protein</fullName>
    </submittedName>
</protein>
<evidence type="ECO:0000313" key="2">
    <source>
        <dbReference type="EMBL" id="TVT58011.1"/>
    </source>
</evidence>
<sequence length="103" mass="11664">MLWNLMMHTLMGWLGAHFFILTPERIGIAILAVCMTQAVDQVRLRKIKWAEIEALPEKERKSASAELEKTINRDLALTFVQSVAIYSAVVIFAAHVARVNGWL</sequence>
<accession>A0A558DAJ1</accession>
<evidence type="ECO:0000256" key="1">
    <source>
        <dbReference type="SAM" id="Phobius"/>
    </source>
</evidence>
<name>A0A558DAJ1_9GAMM</name>
<feature type="transmembrane region" description="Helical" evidence="1">
    <location>
        <begin position="12"/>
        <end position="39"/>
    </location>
</feature>
<organism evidence="2 3">
    <name type="scientific">Sedimenticola thiotaurini</name>
    <dbReference type="NCBI Taxonomy" id="1543721"/>
    <lineage>
        <taxon>Bacteria</taxon>
        <taxon>Pseudomonadati</taxon>
        <taxon>Pseudomonadota</taxon>
        <taxon>Gammaproteobacteria</taxon>
        <taxon>Chromatiales</taxon>
        <taxon>Sedimenticolaceae</taxon>
        <taxon>Sedimenticola</taxon>
    </lineage>
</organism>
<keyword evidence="1" id="KW-0472">Membrane</keyword>
<dbReference type="EMBL" id="VMRY01000010">
    <property type="protein sequence ID" value="TVT58011.1"/>
    <property type="molecule type" value="Genomic_DNA"/>
</dbReference>